<dbReference type="HOGENOM" id="CLU_1712053_0_0_0"/>
<dbReference type="KEGG" id="ipa:Isop_2708"/>
<dbReference type="RefSeq" id="WP_013565564.1">
    <property type="nucleotide sequence ID" value="NC_014962.1"/>
</dbReference>
<dbReference type="EMBL" id="CP002353">
    <property type="protein sequence ID" value="ADV63276.1"/>
    <property type="molecule type" value="Genomic_DNA"/>
</dbReference>
<organism evidence="1 2">
    <name type="scientific">Isosphaera pallida (strain ATCC 43644 / DSM 9630 / IS1B)</name>
    <dbReference type="NCBI Taxonomy" id="575540"/>
    <lineage>
        <taxon>Bacteria</taxon>
        <taxon>Pseudomonadati</taxon>
        <taxon>Planctomycetota</taxon>
        <taxon>Planctomycetia</taxon>
        <taxon>Isosphaerales</taxon>
        <taxon>Isosphaeraceae</taxon>
        <taxon>Isosphaera</taxon>
    </lineage>
</organism>
<sequence>MAVSPSSSRSTPTPAEIVAGLSAFCDHAGPKISTETIVRWIEKRGGYPSQAELAKLAKKMLARRYARMVMYTDPETGLKVKRLWSFRDRLTGERYYQDLLKLPEERRRLFVQRYLRFLDQMKSVRQALADYFAGQEFFEFFVEGDESNGDARLDSASLTVGRLGQAENLALEERFVLTSGSSGS</sequence>
<dbReference type="AlphaFoldDB" id="E8QZY5"/>
<evidence type="ECO:0000313" key="2">
    <source>
        <dbReference type="Proteomes" id="UP000008631"/>
    </source>
</evidence>
<evidence type="ECO:0000313" key="1">
    <source>
        <dbReference type="EMBL" id="ADV63276.1"/>
    </source>
</evidence>
<dbReference type="STRING" id="575540.Isop_2708"/>
<name>E8QZY5_ISOPI</name>
<reference evidence="1 2" key="2">
    <citation type="journal article" date="2011" name="Stand. Genomic Sci.">
        <title>Complete genome sequence of Isosphaera pallida type strain (IS1B).</title>
        <authorList>
            <consortium name="US DOE Joint Genome Institute (JGI-PGF)"/>
            <person name="Goker M."/>
            <person name="Cleland D."/>
            <person name="Saunders E."/>
            <person name="Lapidus A."/>
            <person name="Nolan M."/>
            <person name="Lucas S."/>
            <person name="Hammon N."/>
            <person name="Deshpande S."/>
            <person name="Cheng J.F."/>
            <person name="Tapia R."/>
            <person name="Han C."/>
            <person name="Goodwin L."/>
            <person name="Pitluck S."/>
            <person name="Liolios K."/>
            <person name="Pagani I."/>
            <person name="Ivanova N."/>
            <person name="Mavromatis K."/>
            <person name="Pati A."/>
            <person name="Chen A."/>
            <person name="Palaniappan K."/>
            <person name="Land M."/>
            <person name="Hauser L."/>
            <person name="Chang Y.J."/>
            <person name="Jeffries C.D."/>
            <person name="Detter J.C."/>
            <person name="Beck B."/>
            <person name="Woyke T."/>
            <person name="Bristow J."/>
            <person name="Eisen J.A."/>
            <person name="Markowitz V."/>
            <person name="Hugenholtz P."/>
            <person name="Kyrpides N.C."/>
            <person name="Klenk H.P."/>
        </authorList>
    </citation>
    <scope>NUCLEOTIDE SEQUENCE [LARGE SCALE GENOMIC DNA]</scope>
    <source>
        <strain evidence="2">ATCC 43644 / DSM 9630 / IS1B</strain>
    </source>
</reference>
<dbReference type="InParanoid" id="E8QZY5"/>
<keyword evidence="2" id="KW-1185">Reference proteome</keyword>
<gene>
    <name evidence="1" type="ordered locus">Isop_2708</name>
</gene>
<accession>E8QZY5</accession>
<dbReference type="eggNOG" id="ENOG5033YXY">
    <property type="taxonomic scope" value="Bacteria"/>
</dbReference>
<proteinExistence type="predicted"/>
<protein>
    <submittedName>
        <fullName evidence="1">Uncharacterized protein</fullName>
    </submittedName>
</protein>
<dbReference type="Proteomes" id="UP000008631">
    <property type="component" value="Chromosome"/>
</dbReference>
<reference key="1">
    <citation type="submission" date="2010-11" db="EMBL/GenBank/DDBJ databases">
        <title>The complete sequence of chromosome of Isophaera pallida ATCC 43644.</title>
        <authorList>
            <consortium name="US DOE Joint Genome Institute (JGI-PGF)"/>
            <person name="Lucas S."/>
            <person name="Copeland A."/>
            <person name="Lapidus A."/>
            <person name="Bruce D."/>
            <person name="Goodwin L."/>
            <person name="Pitluck S."/>
            <person name="Kyrpides N."/>
            <person name="Mavromatis K."/>
            <person name="Pagani I."/>
            <person name="Ivanova N."/>
            <person name="Saunders E."/>
            <person name="Brettin T."/>
            <person name="Detter J.C."/>
            <person name="Han C."/>
            <person name="Tapia R."/>
            <person name="Land M."/>
            <person name="Hauser L."/>
            <person name="Markowitz V."/>
            <person name="Cheng J.-F."/>
            <person name="Hugenholtz P."/>
            <person name="Woyke T."/>
            <person name="Wu D."/>
            <person name="Eisen J.A."/>
        </authorList>
    </citation>
    <scope>NUCLEOTIDE SEQUENCE</scope>
    <source>
        <strain>ATCC 43644</strain>
    </source>
</reference>